<keyword evidence="1" id="KW-0472">Membrane</keyword>
<protein>
    <submittedName>
        <fullName evidence="2">Uncharacterized protein</fullName>
    </submittedName>
</protein>
<dbReference type="Proteomes" id="UP000464787">
    <property type="component" value="Chromosome"/>
</dbReference>
<dbReference type="RefSeq" id="WP_160550356.1">
    <property type="nucleotide sequence ID" value="NZ_CP047650.1"/>
</dbReference>
<dbReference type="AlphaFoldDB" id="A0A857J1J9"/>
<sequence length="340" mass="37547">MHNVTPIVAMTKSTQTKWTRRLISSFAVGVVLAALFMLLKPRSEAPAEHATTSVVGRENNLHTEQSQKLSQMPANSAIGTPATIPISAELLQSYNSGGNMRPFLMFALQHPEQGGFQYATKVMRECESLRLATDIFANTATSYSPEEDPSKFLQRSKSLDQLRTRCSDLLPSETSNIRADELYREGQIRDPLIKAGRHYQTAFTGYLGNPAQSADLNHAAADILKTGDPLLWEELGLRLALGKKDGKNGFNLAGNFYDLNADTDIGMALYLLPCSAGLRCDSQEFDVVQRCALHGECDDSRFQHVENMLRASPGAYQRVMAAFDTMRTAIQAGDFSIFDR</sequence>
<proteinExistence type="predicted"/>
<organism evidence="2 3">
    <name type="scientific">Xylophilus rhododendri</name>
    <dbReference type="NCBI Taxonomy" id="2697032"/>
    <lineage>
        <taxon>Bacteria</taxon>
        <taxon>Pseudomonadati</taxon>
        <taxon>Pseudomonadota</taxon>
        <taxon>Betaproteobacteria</taxon>
        <taxon>Burkholderiales</taxon>
        <taxon>Xylophilus</taxon>
    </lineage>
</organism>
<reference evidence="2 3" key="1">
    <citation type="submission" date="2020-01" db="EMBL/GenBank/DDBJ databases">
        <title>Genome sequencing of strain KACC 21265.</title>
        <authorList>
            <person name="Heo J."/>
            <person name="Kim S.-J."/>
            <person name="Kim J.-S."/>
            <person name="Hong S.-B."/>
            <person name="Kwon S.-W."/>
        </authorList>
    </citation>
    <scope>NUCLEOTIDE SEQUENCE [LARGE SCALE GENOMIC DNA]</scope>
    <source>
        <strain evidence="2 3">KACC 21265</strain>
    </source>
</reference>
<keyword evidence="1" id="KW-1133">Transmembrane helix</keyword>
<keyword evidence="3" id="KW-1185">Reference proteome</keyword>
<keyword evidence="1" id="KW-0812">Transmembrane</keyword>
<name>A0A857J1J9_9BURK</name>
<feature type="transmembrane region" description="Helical" evidence="1">
    <location>
        <begin position="21"/>
        <end position="39"/>
    </location>
</feature>
<evidence type="ECO:0000313" key="3">
    <source>
        <dbReference type="Proteomes" id="UP000464787"/>
    </source>
</evidence>
<dbReference type="KEGG" id="xyk:GT347_01825"/>
<evidence type="ECO:0000313" key="2">
    <source>
        <dbReference type="EMBL" id="QHI96838.1"/>
    </source>
</evidence>
<dbReference type="EMBL" id="CP047650">
    <property type="protein sequence ID" value="QHI96838.1"/>
    <property type="molecule type" value="Genomic_DNA"/>
</dbReference>
<gene>
    <name evidence="2" type="ORF">GT347_01825</name>
</gene>
<accession>A0A857J1J9</accession>
<evidence type="ECO:0000256" key="1">
    <source>
        <dbReference type="SAM" id="Phobius"/>
    </source>
</evidence>